<feature type="domain" description="PDZ" evidence="2">
    <location>
        <begin position="318"/>
        <end position="402"/>
    </location>
</feature>
<dbReference type="RefSeq" id="WP_073082520.1">
    <property type="nucleotide sequence ID" value="NZ_FRBL01000005.1"/>
</dbReference>
<keyword evidence="4" id="KW-1185">Reference proteome</keyword>
<keyword evidence="3" id="KW-0378">Hydrolase</keyword>
<dbReference type="SMART" id="SM00228">
    <property type="entry name" value="PDZ"/>
    <property type="match status" value="1"/>
</dbReference>
<dbReference type="InterPro" id="IPR001478">
    <property type="entry name" value="PDZ"/>
</dbReference>
<evidence type="ECO:0000313" key="3">
    <source>
        <dbReference type="EMBL" id="SHL90970.1"/>
    </source>
</evidence>
<feature type="chain" id="PRO_5012545495" evidence="1">
    <location>
        <begin position="24"/>
        <end position="415"/>
    </location>
</feature>
<dbReference type="InterPro" id="IPR021109">
    <property type="entry name" value="Peptidase_aspartic_dom_sf"/>
</dbReference>
<gene>
    <name evidence="3" type="ORF">SAMN05444266_105440</name>
</gene>
<dbReference type="SUPFAM" id="SSF50156">
    <property type="entry name" value="PDZ domain-like"/>
    <property type="match status" value="1"/>
</dbReference>
<dbReference type="InterPro" id="IPR036034">
    <property type="entry name" value="PDZ_sf"/>
</dbReference>
<dbReference type="Pfam" id="PF13650">
    <property type="entry name" value="Asp_protease_2"/>
    <property type="match status" value="2"/>
</dbReference>
<keyword evidence="1" id="KW-0732">Signal</keyword>
<accession>A0A1M7EH63</accession>
<dbReference type="PROSITE" id="PS50106">
    <property type="entry name" value="PDZ"/>
    <property type="match status" value="1"/>
</dbReference>
<dbReference type="Gene3D" id="2.30.42.10">
    <property type="match status" value="1"/>
</dbReference>
<keyword evidence="3" id="KW-0645">Protease</keyword>
<sequence length="415" mass="46369">MFKLILFSINLFLGTLFCQQATATTLYADNEHTLFTEADTSSNAVLITRFKFKQYYGGVVIIQAVLKGYPDTLQFILDTGSAGISLDTATCVRLGLQLVPSDKVVKGLAGAKQVSFAENKSLILPGLVVDSLDFHVNDYELISQVYGLQVDGIIGYSLLSRYIVTVDYDKEEIGIYSKGKYNYPRGGMLLKPSLTQIPLVYAPVKNGRTSTSNRFFFDTGAGMCLLLSNQFVKDSNLLADKKRRAKVIETEAQGLGGRMTMSLTTIQEFRIGNYSFRNVPTYLFDDTYNVTSYPYLGGMIGNDLLRRFNLTLNYAKKEIYLLPNTHYRDIFDYSYTGLIIYLINGQVEVTDIIKGSPAEKAGFQKGDVILGINNNMGNNLQLFRELLKAIGTRAFILIRRDNELAVKKLPIKSIL</sequence>
<dbReference type="AlphaFoldDB" id="A0A1M7EH63"/>
<dbReference type="Proteomes" id="UP000184420">
    <property type="component" value="Unassembled WGS sequence"/>
</dbReference>
<dbReference type="Pfam" id="PF17820">
    <property type="entry name" value="PDZ_6"/>
    <property type="match status" value="1"/>
</dbReference>
<dbReference type="EMBL" id="FRBL01000005">
    <property type="protein sequence ID" value="SHL90970.1"/>
    <property type="molecule type" value="Genomic_DNA"/>
</dbReference>
<protein>
    <submittedName>
        <fullName evidence="3">Aspartyl protease</fullName>
    </submittedName>
</protein>
<dbReference type="GO" id="GO:0008233">
    <property type="term" value="F:peptidase activity"/>
    <property type="evidence" value="ECO:0007669"/>
    <property type="project" value="UniProtKB-KW"/>
</dbReference>
<feature type="signal peptide" evidence="1">
    <location>
        <begin position="1"/>
        <end position="23"/>
    </location>
</feature>
<evidence type="ECO:0000259" key="2">
    <source>
        <dbReference type="PROSITE" id="PS50106"/>
    </source>
</evidence>
<dbReference type="InterPro" id="IPR041489">
    <property type="entry name" value="PDZ_6"/>
</dbReference>
<dbReference type="SUPFAM" id="SSF50630">
    <property type="entry name" value="Acid proteases"/>
    <property type="match status" value="1"/>
</dbReference>
<reference evidence="3 4" key="1">
    <citation type="submission" date="2016-11" db="EMBL/GenBank/DDBJ databases">
        <authorList>
            <person name="Jaros S."/>
            <person name="Januszkiewicz K."/>
            <person name="Wedrychowicz H."/>
        </authorList>
    </citation>
    <scope>NUCLEOTIDE SEQUENCE [LARGE SCALE GENOMIC DNA]</scope>
    <source>
        <strain evidence="3 4">DSM 27406</strain>
    </source>
</reference>
<evidence type="ECO:0000313" key="4">
    <source>
        <dbReference type="Proteomes" id="UP000184420"/>
    </source>
</evidence>
<dbReference type="Gene3D" id="2.40.70.10">
    <property type="entry name" value="Acid Proteases"/>
    <property type="match status" value="2"/>
</dbReference>
<dbReference type="STRING" id="1419482.SAMN05444266_105440"/>
<dbReference type="OrthoDB" id="3521766at2"/>
<proteinExistence type="predicted"/>
<dbReference type="GO" id="GO:0006508">
    <property type="term" value="P:proteolysis"/>
    <property type="evidence" value="ECO:0007669"/>
    <property type="project" value="UniProtKB-KW"/>
</dbReference>
<organism evidence="3 4">
    <name type="scientific">Chitinophaga jiangningensis</name>
    <dbReference type="NCBI Taxonomy" id="1419482"/>
    <lineage>
        <taxon>Bacteria</taxon>
        <taxon>Pseudomonadati</taxon>
        <taxon>Bacteroidota</taxon>
        <taxon>Chitinophagia</taxon>
        <taxon>Chitinophagales</taxon>
        <taxon>Chitinophagaceae</taxon>
        <taxon>Chitinophaga</taxon>
    </lineage>
</organism>
<name>A0A1M7EH63_9BACT</name>
<evidence type="ECO:0000256" key="1">
    <source>
        <dbReference type="SAM" id="SignalP"/>
    </source>
</evidence>